<dbReference type="EMBL" id="LGGX01000003">
    <property type="protein sequence ID" value="KUK87643.1"/>
    <property type="molecule type" value="Genomic_DNA"/>
</dbReference>
<sequence length="367" mass="40913">MELKSLLEKMVKDGASDLHLKAGTPPILRIDGKLQILKEEPMSPDELKSIALKIMTKTQQEEFGAKKELDFAIGVAGLSRFRVNVYLQRGSVAIAMRTIPISAKSIDELNLPPVLKEMAERPRGMILTTGTTGSGKSTTLAAMIEYINENYSKNIITIEDPIEYLFRDKKSVISQREVGNDTNSYESALKHVLRQDPDIILMGEIRDVNTMDVAIKAADTGHLVLSTLHTLNASETINRILSFYPPHQQQHIRVLLATTLVGVVSLRLLPRIDGKGRVPATEVMINTPTIKEYLLDPIKTLLIPTAIEEGAMYQMHTFDQSIMNLYKSGIISYEEAIQSVTNVDEFKLKLRGIESSDTDFFNTIKGD</sequence>
<dbReference type="NCBIfam" id="TIGR01420">
    <property type="entry name" value="pilT_fam"/>
    <property type="match status" value="1"/>
</dbReference>
<evidence type="ECO:0000313" key="3">
    <source>
        <dbReference type="EMBL" id="KUK87643.1"/>
    </source>
</evidence>
<reference evidence="4" key="1">
    <citation type="journal article" date="2015" name="MBio">
        <title>Genome-Resolved Metagenomic Analysis Reveals Roles for Candidate Phyla and Other Microbial Community Members in Biogeochemical Transformations in Oil Reservoirs.</title>
        <authorList>
            <person name="Hu P."/>
            <person name="Tom L."/>
            <person name="Singh A."/>
            <person name="Thomas B.C."/>
            <person name="Baker B.J."/>
            <person name="Piceno Y.M."/>
            <person name="Andersen G.L."/>
            <person name="Banfield J.F."/>
        </authorList>
    </citation>
    <scope>NUCLEOTIDE SEQUENCE [LARGE SCALE GENOMIC DNA]</scope>
</reference>
<dbReference type="AlphaFoldDB" id="A0A101I3N7"/>
<dbReference type="SUPFAM" id="SSF52540">
    <property type="entry name" value="P-loop containing nucleoside triphosphate hydrolases"/>
    <property type="match status" value="1"/>
</dbReference>
<dbReference type="GO" id="GO:0016887">
    <property type="term" value="F:ATP hydrolysis activity"/>
    <property type="evidence" value="ECO:0007669"/>
    <property type="project" value="InterPro"/>
</dbReference>
<evidence type="ECO:0000313" key="4">
    <source>
        <dbReference type="Proteomes" id="UP000053467"/>
    </source>
</evidence>
<gene>
    <name evidence="3" type="ORF">XE03_0534</name>
</gene>
<dbReference type="Proteomes" id="UP000053467">
    <property type="component" value="Unassembled WGS sequence"/>
</dbReference>
<dbReference type="InterPro" id="IPR027417">
    <property type="entry name" value="P-loop_NTPase"/>
</dbReference>
<feature type="domain" description="Bacterial type II secretion system protein E" evidence="2">
    <location>
        <begin position="193"/>
        <end position="207"/>
    </location>
</feature>
<dbReference type="GO" id="GO:0005524">
    <property type="term" value="F:ATP binding"/>
    <property type="evidence" value="ECO:0007669"/>
    <property type="project" value="InterPro"/>
</dbReference>
<dbReference type="InterPro" id="IPR050921">
    <property type="entry name" value="T4SS_GSP_E_ATPase"/>
</dbReference>
<dbReference type="PANTHER" id="PTHR30486">
    <property type="entry name" value="TWITCHING MOTILITY PROTEIN PILT"/>
    <property type="match status" value="1"/>
</dbReference>
<dbReference type="Pfam" id="PF00437">
    <property type="entry name" value="T2SSE"/>
    <property type="match status" value="1"/>
</dbReference>
<dbReference type="Gene3D" id="3.30.450.90">
    <property type="match status" value="1"/>
</dbReference>
<comment type="similarity">
    <text evidence="1">Belongs to the GSP E family.</text>
</comment>
<dbReference type="PANTHER" id="PTHR30486:SF12">
    <property type="entry name" value="TYPE IV PILUS ATPASE PILU"/>
    <property type="match status" value="1"/>
</dbReference>
<dbReference type="CDD" id="cd01131">
    <property type="entry name" value="PilT"/>
    <property type="match status" value="1"/>
</dbReference>
<protein>
    <submittedName>
        <fullName evidence="3">Twitching motility pilus retraction ATPase</fullName>
    </submittedName>
</protein>
<dbReference type="InterPro" id="IPR001482">
    <property type="entry name" value="T2SS/T4SS_dom"/>
</dbReference>
<dbReference type="Gene3D" id="3.40.50.300">
    <property type="entry name" value="P-loop containing nucleotide triphosphate hydrolases"/>
    <property type="match status" value="1"/>
</dbReference>
<dbReference type="PROSITE" id="PS00662">
    <property type="entry name" value="T2SP_E"/>
    <property type="match status" value="1"/>
</dbReference>
<proteinExistence type="inferred from homology"/>
<organism evidence="3 4">
    <name type="scientific">candidate division TA06 bacterium 34_109</name>
    <dbReference type="NCBI Taxonomy" id="1635277"/>
    <lineage>
        <taxon>Bacteria</taxon>
        <taxon>Bacteria division TA06</taxon>
    </lineage>
</organism>
<dbReference type="InterPro" id="IPR006321">
    <property type="entry name" value="PilT/PilU"/>
</dbReference>
<dbReference type="PATRIC" id="fig|1635277.3.peg.1222"/>
<comment type="caution">
    <text evidence="3">The sequence shown here is derived from an EMBL/GenBank/DDBJ whole genome shotgun (WGS) entry which is preliminary data.</text>
</comment>
<name>A0A101I3N7_UNCT6</name>
<evidence type="ECO:0000259" key="2">
    <source>
        <dbReference type="PROSITE" id="PS00662"/>
    </source>
</evidence>
<evidence type="ECO:0000256" key="1">
    <source>
        <dbReference type="ARBA" id="ARBA00006611"/>
    </source>
</evidence>
<accession>A0A101I3N7</accession>